<name>A0A1Y6MCX0_9GAMM</name>
<protein>
    <recommendedName>
        <fullName evidence="3">DUF1415 domain-containing protein</fullName>
    </recommendedName>
</protein>
<dbReference type="InterPro" id="IPR009858">
    <property type="entry name" value="DUF1415"/>
</dbReference>
<keyword evidence="2" id="KW-1185">Reference proteome</keyword>
<accession>A0A1Y6MCX0</accession>
<evidence type="ECO:0000313" key="1">
    <source>
        <dbReference type="EMBL" id="SMY33618.1"/>
    </source>
</evidence>
<sequence length="198" mass="22935">MSNHIPASDNNKNHSSEQIQLIELQVKQWLEDVVIGLNLCPFAAKPNRNKQIKIFVSEDNNENDLLETIYMQFKELDETPAETLETILVVAPFLFEEFDDYNQFLDLVEGLVVQLGKSGIYQIASFHPDYCFYGAEPDDAENLTNRSPYPVFHLIREESMAKVIKHYPNPEAIPDRNIECVENLTPEQMRKLFPYLIK</sequence>
<proteinExistence type="predicted"/>
<reference evidence="2" key="1">
    <citation type="submission" date="2017-06" db="EMBL/GenBank/DDBJ databases">
        <authorList>
            <person name="Rodrigo-Torres L."/>
            <person name="Arahal R.D."/>
            <person name="Lucena T."/>
        </authorList>
    </citation>
    <scope>NUCLEOTIDE SEQUENCE [LARGE SCALE GENOMIC DNA]</scope>
    <source>
        <strain evidence="2">CECT 9190</strain>
    </source>
</reference>
<evidence type="ECO:0008006" key="3">
    <source>
        <dbReference type="Google" id="ProtNLM"/>
    </source>
</evidence>
<gene>
    <name evidence="1" type="ORF">PMAL9190_01077</name>
</gene>
<dbReference type="Proteomes" id="UP000195963">
    <property type="component" value="Unassembled WGS sequence"/>
</dbReference>
<evidence type="ECO:0000313" key="2">
    <source>
        <dbReference type="Proteomes" id="UP000195963"/>
    </source>
</evidence>
<organism evidence="1 2">
    <name type="scientific">Photobacterium malacitanum</name>
    <dbReference type="NCBI Taxonomy" id="2204294"/>
    <lineage>
        <taxon>Bacteria</taxon>
        <taxon>Pseudomonadati</taxon>
        <taxon>Pseudomonadota</taxon>
        <taxon>Gammaproteobacteria</taxon>
        <taxon>Vibrionales</taxon>
        <taxon>Vibrionaceae</taxon>
        <taxon>Photobacterium</taxon>
    </lineage>
</organism>
<dbReference type="EMBL" id="FYAK01000002">
    <property type="protein sequence ID" value="SMY33618.1"/>
    <property type="molecule type" value="Genomic_DNA"/>
</dbReference>
<dbReference type="Pfam" id="PF07209">
    <property type="entry name" value="DUF1415"/>
    <property type="match status" value="1"/>
</dbReference>
<dbReference type="RefSeq" id="WP_200813379.1">
    <property type="nucleotide sequence ID" value="NZ_FYAK01000002.1"/>
</dbReference>
<dbReference type="AlphaFoldDB" id="A0A1Y6MCX0"/>